<proteinExistence type="predicted"/>
<organism evidence="1">
    <name type="scientific">Arundo donax</name>
    <name type="common">Giant reed</name>
    <name type="synonym">Donax arundinaceus</name>
    <dbReference type="NCBI Taxonomy" id="35708"/>
    <lineage>
        <taxon>Eukaryota</taxon>
        <taxon>Viridiplantae</taxon>
        <taxon>Streptophyta</taxon>
        <taxon>Embryophyta</taxon>
        <taxon>Tracheophyta</taxon>
        <taxon>Spermatophyta</taxon>
        <taxon>Magnoliopsida</taxon>
        <taxon>Liliopsida</taxon>
        <taxon>Poales</taxon>
        <taxon>Poaceae</taxon>
        <taxon>PACMAD clade</taxon>
        <taxon>Arundinoideae</taxon>
        <taxon>Arundineae</taxon>
        <taxon>Arundo</taxon>
    </lineage>
</organism>
<evidence type="ECO:0000313" key="1">
    <source>
        <dbReference type="EMBL" id="JAD35728.1"/>
    </source>
</evidence>
<sequence>MLVLLRFFFSAV</sequence>
<name>A0A0A8ZDK0_ARUDO</name>
<protein>
    <submittedName>
        <fullName evidence="1">Uncharacterized protein</fullName>
    </submittedName>
</protein>
<accession>A0A0A8ZDK0</accession>
<reference evidence="1" key="2">
    <citation type="journal article" date="2015" name="Data Brief">
        <title>Shoot transcriptome of the giant reed, Arundo donax.</title>
        <authorList>
            <person name="Barrero R.A."/>
            <person name="Guerrero F.D."/>
            <person name="Moolhuijzen P."/>
            <person name="Goolsby J.A."/>
            <person name="Tidwell J."/>
            <person name="Bellgard S.E."/>
            <person name="Bellgard M.I."/>
        </authorList>
    </citation>
    <scope>NUCLEOTIDE SEQUENCE</scope>
    <source>
        <tissue evidence="1">Shoot tissue taken approximately 20 cm above the soil surface</tissue>
    </source>
</reference>
<reference evidence="1" key="1">
    <citation type="submission" date="2014-09" db="EMBL/GenBank/DDBJ databases">
        <authorList>
            <person name="Magalhaes I.L.F."/>
            <person name="Oliveira U."/>
            <person name="Santos F.R."/>
            <person name="Vidigal T.H.D.A."/>
            <person name="Brescovit A.D."/>
            <person name="Santos A.J."/>
        </authorList>
    </citation>
    <scope>NUCLEOTIDE SEQUENCE</scope>
    <source>
        <tissue evidence="1">Shoot tissue taken approximately 20 cm above the soil surface</tissue>
    </source>
</reference>
<dbReference type="EMBL" id="GBRH01262167">
    <property type="protein sequence ID" value="JAD35728.1"/>
    <property type="molecule type" value="Transcribed_RNA"/>
</dbReference>